<dbReference type="GO" id="GO:0006589">
    <property type="term" value="P:octopamine biosynthetic process"/>
    <property type="evidence" value="ECO:0007669"/>
    <property type="project" value="TreeGrafter"/>
</dbReference>
<organism evidence="3 4">
    <name type="scientific">Atta colombica</name>
    <dbReference type="NCBI Taxonomy" id="520822"/>
    <lineage>
        <taxon>Eukaryota</taxon>
        <taxon>Metazoa</taxon>
        <taxon>Ecdysozoa</taxon>
        <taxon>Arthropoda</taxon>
        <taxon>Hexapoda</taxon>
        <taxon>Insecta</taxon>
        <taxon>Pterygota</taxon>
        <taxon>Neoptera</taxon>
        <taxon>Endopterygota</taxon>
        <taxon>Hymenoptera</taxon>
        <taxon>Apocrita</taxon>
        <taxon>Aculeata</taxon>
        <taxon>Formicoidea</taxon>
        <taxon>Formicidae</taxon>
        <taxon>Myrmicinae</taxon>
        <taxon>Atta</taxon>
    </lineage>
</organism>
<sequence length="224" mass="25662">MVENIVTDFLDFSITHVMAGGRDAPRDGKNMFSTSDGGAEIEEVAVHEGWARKLFITLSFRANSRESRRDAMRQAEPGSLEKKLSSSFTQEDRHVKDASRDPQMDSSQDYRLLLGYENKTHTVLRFSRRYDTCDPRDLKITIGFRAKRDDGAELHIASRVRASFRVRARVHRFTSAADVSFVRAIPYRSAETSSEIHLELRLEITSDGVPDIENSESDRYRWNN</sequence>
<gene>
    <name evidence="3" type="ORF">ALC53_14039</name>
</gene>
<dbReference type="InterPro" id="IPR045266">
    <property type="entry name" value="DOH_DOMON"/>
</dbReference>
<dbReference type="InterPro" id="IPR000945">
    <property type="entry name" value="DBH-like"/>
</dbReference>
<dbReference type="GO" id="GO:0005507">
    <property type="term" value="F:copper ion binding"/>
    <property type="evidence" value="ECO:0007669"/>
    <property type="project" value="TreeGrafter"/>
</dbReference>
<proteinExistence type="predicted"/>
<evidence type="ECO:0000256" key="1">
    <source>
        <dbReference type="SAM" id="MobiDB-lite"/>
    </source>
</evidence>
<dbReference type="CDD" id="cd09631">
    <property type="entry name" value="DOMON_DOH"/>
    <property type="match status" value="1"/>
</dbReference>
<evidence type="ECO:0000313" key="3">
    <source>
        <dbReference type="EMBL" id="KYM75611.1"/>
    </source>
</evidence>
<dbReference type="AlphaFoldDB" id="A0A195ATV1"/>
<feature type="region of interest" description="Disordered" evidence="1">
    <location>
        <begin position="66"/>
        <end position="104"/>
    </location>
</feature>
<dbReference type="GO" id="GO:0005615">
    <property type="term" value="C:extracellular space"/>
    <property type="evidence" value="ECO:0007669"/>
    <property type="project" value="TreeGrafter"/>
</dbReference>
<keyword evidence="4" id="KW-1185">Reference proteome</keyword>
<dbReference type="Proteomes" id="UP000078540">
    <property type="component" value="Unassembled WGS sequence"/>
</dbReference>
<reference evidence="3 4" key="1">
    <citation type="submission" date="2015-09" db="EMBL/GenBank/DDBJ databases">
        <title>Atta colombica WGS genome.</title>
        <authorList>
            <person name="Nygaard S."/>
            <person name="Hu H."/>
            <person name="Boomsma J."/>
            <person name="Zhang G."/>
        </authorList>
    </citation>
    <scope>NUCLEOTIDE SEQUENCE [LARGE SCALE GENOMIC DNA]</scope>
    <source>
        <strain evidence="3">Treedump-2</strain>
        <tissue evidence="3">Whole body</tissue>
    </source>
</reference>
<dbReference type="PANTHER" id="PTHR10157">
    <property type="entry name" value="DOPAMINE BETA HYDROXYLASE RELATED"/>
    <property type="match status" value="1"/>
</dbReference>
<dbReference type="GO" id="GO:0042420">
    <property type="term" value="P:dopamine catabolic process"/>
    <property type="evidence" value="ECO:0007669"/>
    <property type="project" value="TreeGrafter"/>
</dbReference>
<dbReference type="STRING" id="520822.A0A195ATV1"/>
<dbReference type="GO" id="GO:0004500">
    <property type="term" value="F:dopamine beta-monooxygenase activity"/>
    <property type="evidence" value="ECO:0007669"/>
    <property type="project" value="InterPro"/>
</dbReference>
<feature type="compositionally biased region" description="Basic and acidic residues" evidence="1">
    <location>
        <begin position="66"/>
        <end position="103"/>
    </location>
</feature>
<dbReference type="Pfam" id="PF03351">
    <property type="entry name" value="DOMON"/>
    <property type="match status" value="1"/>
</dbReference>
<evidence type="ECO:0000313" key="4">
    <source>
        <dbReference type="Proteomes" id="UP000078540"/>
    </source>
</evidence>
<name>A0A195ATV1_9HYME</name>
<dbReference type="InterPro" id="IPR005018">
    <property type="entry name" value="DOMON_domain"/>
</dbReference>
<dbReference type="PANTHER" id="PTHR10157:SF40">
    <property type="entry name" value="MOXD1 HOMOLOG 2"/>
    <property type="match status" value="1"/>
</dbReference>
<evidence type="ECO:0000259" key="2">
    <source>
        <dbReference type="Pfam" id="PF03351"/>
    </source>
</evidence>
<feature type="domain" description="DOMON" evidence="2">
    <location>
        <begin position="90"/>
        <end position="140"/>
    </location>
</feature>
<accession>A0A195ATV1</accession>
<dbReference type="EMBL" id="KQ976741">
    <property type="protein sequence ID" value="KYM75611.1"/>
    <property type="molecule type" value="Genomic_DNA"/>
</dbReference>
<dbReference type="GO" id="GO:0030667">
    <property type="term" value="C:secretory granule membrane"/>
    <property type="evidence" value="ECO:0007669"/>
    <property type="project" value="TreeGrafter"/>
</dbReference>
<protein>
    <submittedName>
        <fullName evidence="3">MOXD1 like protein 2</fullName>
    </submittedName>
</protein>
<dbReference type="GO" id="GO:0042421">
    <property type="term" value="P:norepinephrine biosynthetic process"/>
    <property type="evidence" value="ECO:0007669"/>
    <property type="project" value="TreeGrafter"/>
</dbReference>